<sequence length="93" mass="9932">MCQHILGTEAALRGVVKSVEFSCVPVHGGSGERPRPLNRRGGWRLPPHWHSGRVAQIGACYGAFLPDGETAEDGEEGAAPSFLPARLDGGLWK</sequence>
<keyword evidence="2" id="KW-1185">Reference proteome</keyword>
<organism evidence="1 2">
    <name type="scientific">Caerostris darwini</name>
    <dbReference type="NCBI Taxonomy" id="1538125"/>
    <lineage>
        <taxon>Eukaryota</taxon>
        <taxon>Metazoa</taxon>
        <taxon>Ecdysozoa</taxon>
        <taxon>Arthropoda</taxon>
        <taxon>Chelicerata</taxon>
        <taxon>Arachnida</taxon>
        <taxon>Araneae</taxon>
        <taxon>Araneomorphae</taxon>
        <taxon>Entelegynae</taxon>
        <taxon>Araneoidea</taxon>
        <taxon>Araneidae</taxon>
        <taxon>Caerostris</taxon>
    </lineage>
</organism>
<dbReference type="EMBL" id="BPLQ01003353">
    <property type="protein sequence ID" value="GIX99891.1"/>
    <property type="molecule type" value="Genomic_DNA"/>
</dbReference>
<dbReference type="AlphaFoldDB" id="A0AAV4PUQ5"/>
<evidence type="ECO:0000313" key="2">
    <source>
        <dbReference type="Proteomes" id="UP001054837"/>
    </source>
</evidence>
<protein>
    <submittedName>
        <fullName evidence="1">Uncharacterized protein</fullName>
    </submittedName>
</protein>
<reference evidence="1 2" key="1">
    <citation type="submission" date="2021-06" db="EMBL/GenBank/DDBJ databases">
        <title>Caerostris darwini draft genome.</title>
        <authorList>
            <person name="Kono N."/>
            <person name="Arakawa K."/>
        </authorList>
    </citation>
    <scope>NUCLEOTIDE SEQUENCE [LARGE SCALE GENOMIC DNA]</scope>
</reference>
<name>A0AAV4PUQ5_9ARAC</name>
<dbReference type="Proteomes" id="UP001054837">
    <property type="component" value="Unassembled WGS sequence"/>
</dbReference>
<proteinExistence type="predicted"/>
<gene>
    <name evidence="1" type="ORF">CDAR_238901</name>
</gene>
<evidence type="ECO:0000313" key="1">
    <source>
        <dbReference type="EMBL" id="GIX99891.1"/>
    </source>
</evidence>
<comment type="caution">
    <text evidence="1">The sequence shown here is derived from an EMBL/GenBank/DDBJ whole genome shotgun (WGS) entry which is preliminary data.</text>
</comment>
<accession>A0AAV4PUQ5</accession>